<dbReference type="GO" id="GO:0000160">
    <property type="term" value="P:phosphorelay signal transduction system"/>
    <property type="evidence" value="ECO:0007669"/>
    <property type="project" value="InterPro"/>
</dbReference>
<keyword evidence="5" id="KW-1185">Reference proteome</keyword>
<dbReference type="OrthoDB" id="5380748at2"/>
<dbReference type="Pfam" id="PF05157">
    <property type="entry name" value="MshEN"/>
    <property type="match status" value="1"/>
</dbReference>
<dbReference type="InterPro" id="IPR037257">
    <property type="entry name" value="T2SS_E_N_sf"/>
</dbReference>
<dbReference type="InterPro" id="IPR011006">
    <property type="entry name" value="CheY-like_superfamily"/>
</dbReference>
<dbReference type="Proteomes" id="UP000028725">
    <property type="component" value="Unassembled WGS sequence"/>
</dbReference>
<dbReference type="PROSITE" id="PS50110">
    <property type="entry name" value="RESPONSE_REGULATORY"/>
    <property type="match status" value="1"/>
</dbReference>
<dbReference type="EMBL" id="JMCB01000003">
    <property type="protein sequence ID" value="KFE70747.1"/>
    <property type="molecule type" value="Genomic_DNA"/>
</dbReference>
<comment type="caution">
    <text evidence="4">The sequence shown here is derived from an EMBL/GenBank/DDBJ whole genome shotgun (WGS) entry which is preliminary data.</text>
</comment>
<accession>A0A085WST4</accession>
<protein>
    <recommendedName>
        <fullName evidence="3">Response regulatory domain-containing protein</fullName>
    </recommendedName>
</protein>
<dbReference type="STRING" id="394096.DB31_5789"/>
<dbReference type="SUPFAM" id="SSF160246">
    <property type="entry name" value="EspE N-terminal domain-like"/>
    <property type="match status" value="1"/>
</dbReference>
<evidence type="ECO:0000256" key="1">
    <source>
        <dbReference type="PROSITE-ProRule" id="PRU00169"/>
    </source>
</evidence>
<proteinExistence type="predicted"/>
<sequence length="295" mass="32423">METGTRRMLGEILLERGLVSRGQLRLGLVHHHEARVPLGRALIRERVCSESDVLQALSEQLGLPTVELDREPLDRKLAKLIPARIARQHRVIPLRLEKQDKVVLHVALPAPASIEALDDVRAASGKPRVEPHLASERALARALTELYGIRESFEPPAPEYDSEPDPDAPVLLYGWNPVTAVLLSRMLNRHGYEGKAATPLEVLHTHATDLVIAPVQAMEGLLMGELQIPASLIVLSSSEDEGFERAHQLGAKGFLVNPMDEEMLLRVVRRLRLPPPSGRRGGMGASDGEHKGTEG</sequence>
<dbReference type="InterPro" id="IPR007831">
    <property type="entry name" value="T2SS_GspE_N"/>
</dbReference>
<name>A0A085WST4_9BACT</name>
<organism evidence="4 5">
    <name type="scientific">Hyalangium minutum</name>
    <dbReference type="NCBI Taxonomy" id="394096"/>
    <lineage>
        <taxon>Bacteria</taxon>
        <taxon>Pseudomonadati</taxon>
        <taxon>Myxococcota</taxon>
        <taxon>Myxococcia</taxon>
        <taxon>Myxococcales</taxon>
        <taxon>Cystobacterineae</taxon>
        <taxon>Archangiaceae</taxon>
        <taxon>Hyalangium</taxon>
    </lineage>
</organism>
<gene>
    <name evidence="4" type="ORF">DB31_5789</name>
</gene>
<dbReference type="InterPro" id="IPR001789">
    <property type="entry name" value="Sig_transdc_resp-reg_receiver"/>
</dbReference>
<evidence type="ECO:0000313" key="5">
    <source>
        <dbReference type="Proteomes" id="UP000028725"/>
    </source>
</evidence>
<evidence type="ECO:0000256" key="2">
    <source>
        <dbReference type="SAM" id="MobiDB-lite"/>
    </source>
</evidence>
<feature type="region of interest" description="Disordered" evidence="2">
    <location>
        <begin position="275"/>
        <end position="295"/>
    </location>
</feature>
<dbReference type="Gene3D" id="3.30.300.160">
    <property type="entry name" value="Type II secretion system, protein E, N-terminal domain"/>
    <property type="match status" value="1"/>
</dbReference>
<reference evidence="4 5" key="1">
    <citation type="submission" date="2014-04" db="EMBL/GenBank/DDBJ databases">
        <title>Genome assembly of Hyalangium minutum DSM 14724.</title>
        <authorList>
            <person name="Sharma G."/>
            <person name="Subramanian S."/>
        </authorList>
    </citation>
    <scope>NUCLEOTIDE SEQUENCE [LARGE SCALE GENOMIC DNA]</scope>
    <source>
        <strain evidence="4 5">DSM 14724</strain>
    </source>
</reference>
<evidence type="ECO:0000313" key="4">
    <source>
        <dbReference type="EMBL" id="KFE70747.1"/>
    </source>
</evidence>
<dbReference type="SUPFAM" id="SSF52172">
    <property type="entry name" value="CheY-like"/>
    <property type="match status" value="1"/>
</dbReference>
<feature type="domain" description="Response regulatory" evidence="3">
    <location>
        <begin position="169"/>
        <end position="272"/>
    </location>
</feature>
<dbReference type="PATRIC" id="fig|394096.3.peg.2265"/>
<comment type="caution">
    <text evidence="1">Lacks conserved residue(s) required for the propagation of feature annotation.</text>
</comment>
<evidence type="ECO:0000259" key="3">
    <source>
        <dbReference type="PROSITE" id="PS50110"/>
    </source>
</evidence>
<dbReference type="AlphaFoldDB" id="A0A085WST4"/>